<reference evidence="2" key="1">
    <citation type="submission" date="2018-11" db="EMBL/GenBank/DDBJ databases">
        <authorList>
            <consortium name="Pathogen Informatics"/>
        </authorList>
    </citation>
    <scope>NUCLEOTIDE SEQUENCE</scope>
</reference>
<dbReference type="EMBL" id="CAAALY010068832">
    <property type="protein sequence ID" value="VEL24650.1"/>
    <property type="molecule type" value="Genomic_DNA"/>
</dbReference>
<accession>A0A448X0D8</accession>
<dbReference type="AlphaFoldDB" id="A0A448X0D8"/>
<feature type="region of interest" description="Disordered" evidence="1">
    <location>
        <begin position="1"/>
        <end position="30"/>
    </location>
</feature>
<keyword evidence="3" id="KW-1185">Reference proteome</keyword>
<evidence type="ECO:0000256" key="1">
    <source>
        <dbReference type="SAM" id="MobiDB-lite"/>
    </source>
</evidence>
<gene>
    <name evidence="2" type="ORF">PXEA_LOCUS18090</name>
</gene>
<feature type="region of interest" description="Disordered" evidence="1">
    <location>
        <begin position="225"/>
        <end position="245"/>
    </location>
</feature>
<evidence type="ECO:0000313" key="2">
    <source>
        <dbReference type="EMBL" id="VEL24650.1"/>
    </source>
</evidence>
<proteinExistence type="predicted"/>
<sequence length="504" mass="53211">MHKTKDSNSPLPSDLGKTSSGTSASSFLTQHPDSRNYVNSQLLGLVPTSTSSSCISALSWLSSSANSRHTSDTTILSHPPKNLSVLGSKSICGSVVTQSPTTGSNSKLHTDFLENQFLLPFSTATLPLDPLAPTLSLSLNAVPIKSNFPINNNTNDPHTLTLNVTTHILDRDKDSNDEGPSIVHMEAAGDLHDLVEAKSSRNDSFALPGTYVNLPSLLTAQSGWHPQRLKQSSNTHLPSPLTTANPSVAKRSTVFSGEILTTALSSDSSHSLSESTSMRPSAAFVNPDGVIEHDDFVRFELMKQQQFGTTFTSNSKNLAISCTTIGSAISTSSPAVSSTSCYANLSPANVSLACARPARPLSSLFESVDIPCDAGATSAAFASTKTITEAIRPEVITTSSFIPLTSVGGYIPGNGFSGRASLPAQLAPFCAMGVSPDTSSIKVSTASPTNSGGQVASAVHNQIGDLLYNHHTYRQQQQHEQFMSSSNAWLIDMPDEVSCRLNIG</sequence>
<evidence type="ECO:0000313" key="3">
    <source>
        <dbReference type="Proteomes" id="UP000784294"/>
    </source>
</evidence>
<protein>
    <submittedName>
        <fullName evidence="2">Uncharacterized protein</fullName>
    </submittedName>
</protein>
<comment type="caution">
    <text evidence="2">The sequence shown here is derived from an EMBL/GenBank/DDBJ whole genome shotgun (WGS) entry which is preliminary data.</text>
</comment>
<organism evidence="2 3">
    <name type="scientific">Protopolystoma xenopodis</name>
    <dbReference type="NCBI Taxonomy" id="117903"/>
    <lineage>
        <taxon>Eukaryota</taxon>
        <taxon>Metazoa</taxon>
        <taxon>Spiralia</taxon>
        <taxon>Lophotrochozoa</taxon>
        <taxon>Platyhelminthes</taxon>
        <taxon>Monogenea</taxon>
        <taxon>Polyopisthocotylea</taxon>
        <taxon>Polystomatidea</taxon>
        <taxon>Polystomatidae</taxon>
        <taxon>Protopolystoma</taxon>
    </lineage>
</organism>
<dbReference type="Proteomes" id="UP000784294">
    <property type="component" value="Unassembled WGS sequence"/>
</dbReference>
<feature type="compositionally biased region" description="Polar residues" evidence="1">
    <location>
        <begin position="7"/>
        <end position="30"/>
    </location>
</feature>
<name>A0A448X0D8_9PLAT</name>